<dbReference type="PANTHER" id="PTHR12475:SF4">
    <property type="entry name" value="PROTEIN THEM6"/>
    <property type="match status" value="1"/>
</dbReference>
<dbReference type="AlphaFoldDB" id="A0A9P8VPN2"/>
<protein>
    <submittedName>
        <fullName evidence="3">Uncharacterized protein</fullName>
    </submittedName>
</protein>
<reference evidence="3 4" key="1">
    <citation type="journal article" date="2021" name="Nat. Commun.">
        <title>Genetic determinants of endophytism in the Arabidopsis root mycobiome.</title>
        <authorList>
            <person name="Mesny F."/>
            <person name="Miyauchi S."/>
            <person name="Thiergart T."/>
            <person name="Pickel B."/>
            <person name="Atanasova L."/>
            <person name="Karlsson M."/>
            <person name="Huettel B."/>
            <person name="Barry K.W."/>
            <person name="Haridas S."/>
            <person name="Chen C."/>
            <person name="Bauer D."/>
            <person name="Andreopoulos W."/>
            <person name="Pangilinan J."/>
            <person name="LaButti K."/>
            <person name="Riley R."/>
            <person name="Lipzen A."/>
            <person name="Clum A."/>
            <person name="Drula E."/>
            <person name="Henrissat B."/>
            <person name="Kohler A."/>
            <person name="Grigoriev I.V."/>
            <person name="Martin F.M."/>
            <person name="Hacquard S."/>
        </authorList>
    </citation>
    <scope>NUCLEOTIDE SEQUENCE [LARGE SCALE GENOMIC DNA]</scope>
    <source>
        <strain evidence="3 4">MPI-CAGE-CH-0241</strain>
    </source>
</reference>
<dbReference type="EMBL" id="JAGPYM010000052">
    <property type="protein sequence ID" value="KAH6871616.1"/>
    <property type="molecule type" value="Genomic_DNA"/>
</dbReference>
<feature type="signal peptide" evidence="2">
    <location>
        <begin position="1"/>
        <end position="15"/>
    </location>
</feature>
<comment type="similarity">
    <text evidence="1">Belongs to the lcsJ thioesterase family.</text>
</comment>
<accession>A0A9P8VPN2</accession>
<keyword evidence="2" id="KW-0732">Signal</keyword>
<sequence>MNAIVCICAAGLAAALFGPTLKCLPGMYHVRTLYAVLVRKAFGKPRDHRTLFKPEIFTSRNPLFEVDVYFHKTNSSYFSDLDESRLCLLARVFPECFSFTGNNIRPAMGGTACTFFKAIAPFEKYEVTSQILSWDDKWLYIASYFLVAGGSHRLARAARLDPKAVDDATRKVVIATAITKYCFKLGRLTLEPEQLLQKKKLLIRDSEVEWTRKKAEGAHIAASMDALGALRDGAFLMGGR</sequence>
<dbReference type="Proteomes" id="UP000777438">
    <property type="component" value="Unassembled WGS sequence"/>
</dbReference>
<name>A0A9P8VPN2_9HYPO</name>
<proteinExistence type="inferred from homology"/>
<organism evidence="3 4">
    <name type="scientific">Thelonectria olida</name>
    <dbReference type="NCBI Taxonomy" id="1576542"/>
    <lineage>
        <taxon>Eukaryota</taxon>
        <taxon>Fungi</taxon>
        <taxon>Dikarya</taxon>
        <taxon>Ascomycota</taxon>
        <taxon>Pezizomycotina</taxon>
        <taxon>Sordariomycetes</taxon>
        <taxon>Hypocreomycetidae</taxon>
        <taxon>Hypocreales</taxon>
        <taxon>Nectriaceae</taxon>
        <taxon>Thelonectria</taxon>
    </lineage>
</organism>
<gene>
    <name evidence="3" type="ORF">B0T10DRAFT_533462</name>
</gene>
<evidence type="ECO:0000256" key="1">
    <source>
        <dbReference type="ARBA" id="ARBA00038476"/>
    </source>
</evidence>
<feature type="chain" id="PRO_5040282715" evidence="2">
    <location>
        <begin position="16"/>
        <end position="240"/>
    </location>
</feature>
<dbReference type="OrthoDB" id="265761at2759"/>
<comment type="caution">
    <text evidence="3">The sequence shown here is derived from an EMBL/GenBank/DDBJ whole genome shotgun (WGS) entry which is preliminary data.</text>
</comment>
<dbReference type="SUPFAM" id="SSF54637">
    <property type="entry name" value="Thioesterase/thiol ester dehydrase-isomerase"/>
    <property type="match status" value="1"/>
</dbReference>
<evidence type="ECO:0000313" key="3">
    <source>
        <dbReference type="EMBL" id="KAH6871616.1"/>
    </source>
</evidence>
<dbReference type="CDD" id="cd00586">
    <property type="entry name" value="4HBT"/>
    <property type="match status" value="1"/>
</dbReference>
<evidence type="ECO:0000256" key="2">
    <source>
        <dbReference type="SAM" id="SignalP"/>
    </source>
</evidence>
<evidence type="ECO:0000313" key="4">
    <source>
        <dbReference type="Proteomes" id="UP000777438"/>
    </source>
</evidence>
<dbReference type="InterPro" id="IPR051490">
    <property type="entry name" value="THEM6_lcsJ_thioesterase"/>
</dbReference>
<dbReference type="Pfam" id="PF13279">
    <property type="entry name" value="4HBT_2"/>
    <property type="match status" value="1"/>
</dbReference>
<dbReference type="PANTHER" id="PTHR12475">
    <property type="match status" value="1"/>
</dbReference>
<keyword evidence="4" id="KW-1185">Reference proteome</keyword>
<dbReference type="InterPro" id="IPR029069">
    <property type="entry name" value="HotDog_dom_sf"/>
</dbReference>